<evidence type="ECO:0000313" key="3">
    <source>
        <dbReference type="EMBL" id="KAK7929372.1"/>
    </source>
</evidence>
<keyword evidence="1" id="KW-0175">Coiled coil</keyword>
<dbReference type="InterPro" id="IPR043502">
    <property type="entry name" value="DNA/RNA_pol_sf"/>
</dbReference>
<dbReference type="EMBL" id="JBBPFD010000004">
    <property type="protein sequence ID" value="KAK7929372.1"/>
    <property type="molecule type" value="Genomic_DNA"/>
</dbReference>
<gene>
    <name evidence="3" type="ORF">WMY93_005767</name>
</gene>
<organism evidence="3 4">
    <name type="scientific">Mugilogobius chulae</name>
    <name type="common">yellowstripe goby</name>
    <dbReference type="NCBI Taxonomy" id="88201"/>
    <lineage>
        <taxon>Eukaryota</taxon>
        <taxon>Metazoa</taxon>
        <taxon>Chordata</taxon>
        <taxon>Craniata</taxon>
        <taxon>Vertebrata</taxon>
        <taxon>Euteleostomi</taxon>
        <taxon>Actinopterygii</taxon>
        <taxon>Neopterygii</taxon>
        <taxon>Teleostei</taxon>
        <taxon>Neoteleostei</taxon>
        <taxon>Acanthomorphata</taxon>
        <taxon>Gobiaria</taxon>
        <taxon>Gobiiformes</taxon>
        <taxon>Gobioidei</taxon>
        <taxon>Gobiidae</taxon>
        <taxon>Gobionellinae</taxon>
        <taxon>Mugilogobius</taxon>
    </lineage>
</organism>
<sequence>MPPKKAVEREEANATANTSLTMEAISALLEKHRDTLSAEFKTSLTGLETKLDQYKLLVDDHDQRISSLELASDDLSQRVSELENVCSSLREDNAKLKAKAVDLENCSRRQNIRILGLAESTERGRPTDFFSQFLQEIFGKDTLPSPPEIDRAHRTLAGRADPTRPPRPVILHLHRYQTKDLLIREARRRGKFDYHGQQIRVVEDYSAEVMSQRVQYRDVMAELYKRGLKPALLYPARLRLTLPSGTKKWVGSVDEAQRYVDDHPSELLRPHKLDMFWNSLQVFRPEDRPECVISIDAEKAFDRVEWPYLFAVLDRFGFGPIFISWIKLLYSNPTAMIRTNSQISKPFNLFRGTRQGCPLSPMLFDLAIEPLAIALRTCDSLSGIWRGGVEHKVSLYATTCYFMFPTPMNRFPLL</sequence>
<accession>A0AAW0PRM3</accession>
<comment type="caution">
    <text evidence="3">The sequence shown here is derived from an EMBL/GenBank/DDBJ whole genome shotgun (WGS) entry which is preliminary data.</text>
</comment>
<keyword evidence="4" id="KW-1185">Reference proteome</keyword>
<dbReference type="Gene3D" id="3.30.70.1820">
    <property type="entry name" value="L1 transposable element, RRM domain"/>
    <property type="match status" value="1"/>
</dbReference>
<dbReference type="PANTHER" id="PTHR11505">
    <property type="entry name" value="L1 TRANSPOSABLE ELEMENT-RELATED"/>
    <property type="match status" value="1"/>
</dbReference>
<name>A0AAW0PRM3_9GOBI</name>
<feature type="domain" description="Reverse transcriptase" evidence="2">
    <location>
        <begin position="282"/>
        <end position="396"/>
    </location>
</feature>
<dbReference type="Proteomes" id="UP001460270">
    <property type="component" value="Unassembled WGS sequence"/>
</dbReference>
<reference evidence="4" key="1">
    <citation type="submission" date="2024-04" db="EMBL/GenBank/DDBJ databases">
        <title>Salinicola lusitanus LLJ914,a marine bacterium isolated from the Okinawa Trough.</title>
        <authorList>
            <person name="Li J."/>
        </authorList>
    </citation>
    <scope>NUCLEOTIDE SEQUENCE [LARGE SCALE GENOMIC DNA]</scope>
</reference>
<dbReference type="Pfam" id="PF00078">
    <property type="entry name" value="RVT_1"/>
    <property type="match status" value="1"/>
</dbReference>
<dbReference type="InterPro" id="IPR000477">
    <property type="entry name" value="RT_dom"/>
</dbReference>
<evidence type="ECO:0000256" key="1">
    <source>
        <dbReference type="SAM" id="Coils"/>
    </source>
</evidence>
<dbReference type="InterPro" id="IPR004244">
    <property type="entry name" value="Transposase_22"/>
</dbReference>
<evidence type="ECO:0000259" key="2">
    <source>
        <dbReference type="Pfam" id="PF00078"/>
    </source>
</evidence>
<protein>
    <recommendedName>
        <fullName evidence="2">Reverse transcriptase domain-containing protein</fullName>
    </recommendedName>
</protein>
<dbReference type="AlphaFoldDB" id="A0AAW0PRM3"/>
<proteinExistence type="predicted"/>
<dbReference type="SUPFAM" id="SSF56672">
    <property type="entry name" value="DNA/RNA polymerases"/>
    <property type="match status" value="1"/>
</dbReference>
<feature type="coiled-coil region" evidence="1">
    <location>
        <begin position="65"/>
        <end position="106"/>
    </location>
</feature>
<evidence type="ECO:0000313" key="4">
    <source>
        <dbReference type="Proteomes" id="UP001460270"/>
    </source>
</evidence>